<feature type="domain" description="HTH merR-type" evidence="6">
    <location>
        <begin position="1"/>
        <end position="18"/>
    </location>
</feature>
<dbReference type="SUPFAM" id="SSF47413">
    <property type="entry name" value="lambda repressor-like DNA-binding domains"/>
    <property type="match status" value="1"/>
</dbReference>
<keyword evidence="1" id="KW-0678">Repressor</keyword>
<organism evidence="8 9">
    <name type="scientific">Candidatus Gallacutalibacter pullicola</name>
    <dbReference type="NCBI Taxonomy" id="2840830"/>
    <lineage>
        <taxon>Bacteria</taxon>
        <taxon>Bacillati</taxon>
        <taxon>Bacillota</taxon>
        <taxon>Clostridia</taxon>
        <taxon>Eubacteriales</taxon>
        <taxon>Candidatus Gallacutalibacter</taxon>
    </lineage>
</organism>
<evidence type="ECO:0000259" key="6">
    <source>
        <dbReference type="PROSITE" id="PS50937"/>
    </source>
</evidence>
<sequence>MITIKEIAKRCNVSPSTVSNILNGRPNVGEETRLRVQACIKETGYQPNYFARSIRKQNTHMISIITEDLTVFGTNPMVNAIMAQCESRGYRTILMNLRLYCRWGNTWFNDNERLKDDLMPVLQEALSIKVDGIIYVAGHCRYIDYFPEDFPIPVVVAYALSKNNRYPSITIDDQKGGYDTAKYLAARGHRNIGVIAGVSNNLHSIYRLLGYQTALFEEGIPFNPSWVFHGRWNRQSGYEGAKHLFCDQITALFCMNDDMAAGAYDFFYEQGLEIGRDISVIGYDNMVLSDYLHPSLTTSEIPLGEIGKKAVDMMLGILKGSGSAEQPAPTIRMPCTMIERKSVAVLENKAKE</sequence>
<dbReference type="PANTHER" id="PTHR30146">
    <property type="entry name" value="LACI-RELATED TRANSCRIPTIONAL REPRESSOR"/>
    <property type="match status" value="1"/>
</dbReference>
<keyword evidence="2" id="KW-0805">Transcription regulation</keyword>
<dbReference type="PROSITE" id="PS50937">
    <property type="entry name" value="HTH_MERR_2"/>
    <property type="match status" value="1"/>
</dbReference>
<dbReference type="GO" id="GO:0003700">
    <property type="term" value="F:DNA-binding transcription factor activity"/>
    <property type="evidence" value="ECO:0007669"/>
    <property type="project" value="TreeGrafter"/>
</dbReference>
<evidence type="ECO:0000259" key="7">
    <source>
        <dbReference type="PROSITE" id="PS50943"/>
    </source>
</evidence>
<dbReference type="PROSITE" id="PS50932">
    <property type="entry name" value="HTH_LACI_2"/>
    <property type="match status" value="1"/>
</dbReference>
<evidence type="ECO:0000256" key="1">
    <source>
        <dbReference type="ARBA" id="ARBA00022491"/>
    </source>
</evidence>
<accession>A0A9D1DSP0</accession>
<dbReference type="Gene3D" id="3.40.50.2300">
    <property type="match status" value="2"/>
</dbReference>
<dbReference type="SMART" id="SM00354">
    <property type="entry name" value="HTH_LACI"/>
    <property type="match status" value="1"/>
</dbReference>
<dbReference type="PANTHER" id="PTHR30146:SF148">
    <property type="entry name" value="HTH-TYPE TRANSCRIPTIONAL REPRESSOR PURR-RELATED"/>
    <property type="match status" value="1"/>
</dbReference>
<dbReference type="Proteomes" id="UP000886785">
    <property type="component" value="Unassembled WGS sequence"/>
</dbReference>
<dbReference type="InterPro" id="IPR046335">
    <property type="entry name" value="LacI/GalR-like_sensor"/>
</dbReference>
<name>A0A9D1DSP0_9FIRM</name>
<protein>
    <submittedName>
        <fullName evidence="8">LacI family DNA-binding transcriptional regulator</fullName>
    </submittedName>
</protein>
<feature type="domain" description="HTH cro/C1-type" evidence="7">
    <location>
        <begin position="2"/>
        <end position="25"/>
    </location>
</feature>
<evidence type="ECO:0000313" key="9">
    <source>
        <dbReference type="Proteomes" id="UP000886785"/>
    </source>
</evidence>
<dbReference type="InterPro" id="IPR028082">
    <property type="entry name" value="Peripla_BP_I"/>
</dbReference>
<evidence type="ECO:0000256" key="2">
    <source>
        <dbReference type="ARBA" id="ARBA00023015"/>
    </source>
</evidence>
<feature type="domain" description="HTH lacI-type" evidence="5">
    <location>
        <begin position="2"/>
        <end position="56"/>
    </location>
</feature>
<dbReference type="GO" id="GO:0000976">
    <property type="term" value="F:transcription cis-regulatory region binding"/>
    <property type="evidence" value="ECO:0007669"/>
    <property type="project" value="TreeGrafter"/>
</dbReference>
<dbReference type="InterPro" id="IPR010982">
    <property type="entry name" value="Lambda_DNA-bd_dom_sf"/>
</dbReference>
<reference evidence="8" key="2">
    <citation type="journal article" date="2021" name="PeerJ">
        <title>Extensive microbial diversity within the chicken gut microbiome revealed by metagenomics and culture.</title>
        <authorList>
            <person name="Gilroy R."/>
            <person name="Ravi A."/>
            <person name="Getino M."/>
            <person name="Pursley I."/>
            <person name="Horton D.L."/>
            <person name="Alikhan N.F."/>
            <person name="Baker D."/>
            <person name="Gharbi K."/>
            <person name="Hall N."/>
            <person name="Watson M."/>
            <person name="Adriaenssens E.M."/>
            <person name="Foster-Nyarko E."/>
            <person name="Jarju S."/>
            <person name="Secka A."/>
            <person name="Antonio M."/>
            <person name="Oren A."/>
            <person name="Chaudhuri R.R."/>
            <person name="La Ragione R."/>
            <person name="Hildebrand F."/>
            <person name="Pallen M.J."/>
        </authorList>
    </citation>
    <scope>NUCLEOTIDE SEQUENCE</scope>
    <source>
        <strain evidence="8">ChiSjej1B19-7085</strain>
    </source>
</reference>
<comment type="caution">
    <text evidence="8">The sequence shown here is derived from an EMBL/GenBank/DDBJ whole genome shotgun (WGS) entry which is preliminary data.</text>
</comment>
<dbReference type="SUPFAM" id="SSF53822">
    <property type="entry name" value="Periplasmic binding protein-like I"/>
    <property type="match status" value="1"/>
</dbReference>
<dbReference type="Pfam" id="PF13377">
    <property type="entry name" value="Peripla_BP_3"/>
    <property type="match status" value="1"/>
</dbReference>
<evidence type="ECO:0000313" key="8">
    <source>
        <dbReference type="EMBL" id="HIR58144.1"/>
    </source>
</evidence>
<dbReference type="EMBL" id="DVHF01000137">
    <property type="protein sequence ID" value="HIR58144.1"/>
    <property type="molecule type" value="Genomic_DNA"/>
</dbReference>
<keyword evidence="3 8" id="KW-0238">DNA-binding</keyword>
<dbReference type="PROSITE" id="PS50943">
    <property type="entry name" value="HTH_CROC1"/>
    <property type="match status" value="1"/>
</dbReference>
<dbReference type="Pfam" id="PF00356">
    <property type="entry name" value="LacI"/>
    <property type="match status" value="1"/>
</dbReference>
<dbReference type="CDD" id="cd06288">
    <property type="entry name" value="PBP1_sucrose_transcription_regulator"/>
    <property type="match status" value="1"/>
</dbReference>
<evidence type="ECO:0000256" key="4">
    <source>
        <dbReference type="ARBA" id="ARBA00023163"/>
    </source>
</evidence>
<dbReference type="InterPro" id="IPR000843">
    <property type="entry name" value="HTH_LacI"/>
</dbReference>
<dbReference type="InterPro" id="IPR001387">
    <property type="entry name" value="Cro/C1-type_HTH"/>
</dbReference>
<dbReference type="AlphaFoldDB" id="A0A9D1DSP0"/>
<proteinExistence type="predicted"/>
<evidence type="ECO:0000256" key="3">
    <source>
        <dbReference type="ARBA" id="ARBA00023125"/>
    </source>
</evidence>
<reference evidence="8" key="1">
    <citation type="submission" date="2020-10" db="EMBL/GenBank/DDBJ databases">
        <authorList>
            <person name="Gilroy R."/>
        </authorList>
    </citation>
    <scope>NUCLEOTIDE SEQUENCE</scope>
    <source>
        <strain evidence="8">ChiSjej1B19-7085</strain>
    </source>
</reference>
<dbReference type="CDD" id="cd01392">
    <property type="entry name" value="HTH_LacI"/>
    <property type="match status" value="1"/>
</dbReference>
<keyword evidence="4" id="KW-0804">Transcription</keyword>
<evidence type="ECO:0000259" key="5">
    <source>
        <dbReference type="PROSITE" id="PS50932"/>
    </source>
</evidence>
<dbReference type="Gene3D" id="1.10.260.40">
    <property type="entry name" value="lambda repressor-like DNA-binding domains"/>
    <property type="match status" value="1"/>
</dbReference>
<dbReference type="InterPro" id="IPR000551">
    <property type="entry name" value="MerR-type_HTH_dom"/>
</dbReference>
<gene>
    <name evidence="8" type="ORF">IAA54_10805</name>
</gene>